<dbReference type="Gene3D" id="3.30.70.270">
    <property type="match status" value="1"/>
</dbReference>
<dbReference type="PATRIC" id="fig|1423740.3.peg.221"/>
<dbReference type="InterPro" id="IPR050706">
    <property type="entry name" value="Cyclic-di-GMP_PDE-like"/>
</dbReference>
<evidence type="ECO:0000313" key="2">
    <source>
        <dbReference type="EMBL" id="KRL79782.1"/>
    </source>
</evidence>
<gene>
    <name evidence="2" type="ORF">FC36_GL000204</name>
</gene>
<dbReference type="GO" id="GO:0071111">
    <property type="term" value="F:cyclic-guanylate-specific phosphodiesterase activity"/>
    <property type="evidence" value="ECO:0007669"/>
    <property type="project" value="InterPro"/>
</dbReference>
<dbReference type="PANTHER" id="PTHR33121:SF70">
    <property type="entry name" value="SIGNALING PROTEIN YKOW"/>
    <property type="match status" value="1"/>
</dbReference>
<dbReference type="InterPro" id="IPR029787">
    <property type="entry name" value="Nucleotide_cyclase"/>
</dbReference>
<dbReference type="SMART" id="SM00052">
    <property type="entry name" value="EAL"/>
    <property type="match status" value="1"/>
</dbReference>
<dbReference type="SUPFAM" id="SSF55073">
    <property type="entry name" value="Nucleotide cyclase"/>
    <property type="match status" value="1"/>
</dbReference>
<dbReference type="PROSITE" id="PS50883">
    <property type="entry name" value="EAL"/>
    <property type="match status" value="1"/>
</dbReference>
<accession>A0A0R1TF84</accession>
<protein>
    <recommendedName>
        <fullName evidence="1">EAL domain-containing protein</fullName>
    </recommendedName>
</protein>
<dbReference type="SUPFAM" id="SSF141868">
    <property type="entry name" value="EAL domain-like"/>
    <property type="match status" value="1"/>
</dbReference>
<evidence type="ECO:0000259" key="1">
    <source>
        <dbReference type="PROSITE" id="PS50883"/>
    </source>
</evidence>
<dbReference type="EMBL" id="AZFH01000080">
    <property type="protein sequence ID" value="KRL79782.1"/>
    <property type="molecule type" value="Genomic_DNA"/>
</dbReference>
<proteinExistence type="predicted"/>
<dbReference type="Pfam" id="PF00563">
    <property type="entry name" value="EAL"/>
    <property type="match status" value="1"/>
</dbReference>
<dbReference type="InterPro" id="IPR035919">
    <property type="entry name" value="EAL_sf"/>
</dbReference>
<feature type="domain" description="EAL" evidence="1">
    <location>
        <begin position="18"/>
        <end position="272"/>
    </location>
</feature>
<dbReference type="InterPro" id="IPR013656">
    <property type="entry name" value="PAS_4"/>
</dbReference>
<dbReference type="Pfam" id="PF08448">
    <property type="entry name" value="PAS_4"/>
    <property type="match status" value="1"/>
</dbReference>
<organism evidence="2 3">
    <name type="scientific">Ligilactobacillus equi DSM 15833 = JCM 10991</name>
    <dbReference type="NCBI Taxonomy" id="1423740"/>
    <lineage>
        <taxon>Bacteria</taxon>
        <taxon>Bacillati</taxon>
        <taxon>Bacillota</taxon>
        <taxon>Bacilli</taxon>
        <taxon>Lactobacillales</taxon>
        <taxon>Lactobacillaceae</taxon>
        <taxon>Ligilactobacillus</taxon>
    </lineage>
</organism>
<dbReference type="Gene3D" id="3.30.450.20">
    <property type="entry name" value="PAS domain"/>
    <property type="match status" value="1"/>
</dbReference>
<name>A0A0R1TF84_9LACO</name>
<comment type="caution">
    <text evidence="2">The sequence shown here is derived from an EMBL/GenBank/DDBJ whole genome shotgun (WGS) entry which is preliminary data.</text>
</comment>
<dbReference type="AlphaFoldDB" id="A0A0R1TF84"/>
<dbReference type="STRING" id="1423740.FC36_GL000204"/>
<dbReference type="InterPro" id="IPR043128">
    <property type="entry name" value="Rev_trsase/Diguanyl_cyclase"/>
</dbReference>
<evidence type="ECO:0000313" key="3">
    <source>
        <dbReference type="Proteomes" id="UP000051048"/>
    </source>
</evidence>
<dbReference type="CDD" id="cd01948">
    <property type="entry name" value="EAL"/>
    <property type="match status" value="1"/>
</dbReference>
<dbReference type="Proteomes" id="UP000051048">
    <property type="component" value="Unassembled WGS sequence"/>
</dbReference>
<dbReference type="PANTHER" id="PTHR33121">
    <property type="entry name" value="CYCLIC DI-GMP PHOSPHODIESTERASE PDEF"/>
    <property type="match status" value="1"/>
</dbReference>
<reference evidence="2 3" key="1">
    <citation type="journal article" date="2015" name="Genome Announc.">
        <title>Expanding the biotechnology potential of lactobacilli through comparative genomics of 213 strains and associated genera.</title>
        <authorList>
            <person name="Sun Z."/>
            <person name="Harris H.M."/>
            <person name="McCann A."/>
            <person name="Guo C."/>
            <person name="Argimon S."/>
            <person name="Zhang W."/>
            <person name="Yang X."/>
            <person name="Jeffery I.B."/>
            <person name="Cooney J.C."/>
            <person name="Kagawa T.F."/>
            <person name="Liu W."/>
            <person name="Song Y."/>
            <person name="Salvetti E."/>
            <person name="Wrobel A."/>
            <person name="Rasinkangas P."/>
            <person name="Parkhill J."/>
            <person name="Rea M.C."/>
            <person name="O'Sullivan O."/>
            <person name="Ritari J."/>
            <person name="Douillard F.P."/>
            <person name="Paul Ross R."/>
            <person name="Yang R."/>
            <person name="Briner A.E."/>
            <person name="Felis G.E."/>
            <person name="de Vos W.M."/>
            <person name="Barrangou R."/>
            <person name="Klaenhammer T.R."/>
            <person name="Caufield P.W."/>
            <person name="Cui Y."/>
            <person name="Zhang H."/>
            <person name="O'Toole P.W."/>
        </authorList>
    </citation>
    <scope>NUCLEOTIDE SEQUENCE [LARGE SCALE GENOMIC DNA]</scope>
    <source>
        <strain evidence="2 3">DSM 15833</strain>
    </source>
</reference>
<dbReference type="SUPFAM" id="SSF55785">
    <property type="entry name" value="PYP-like sensor domain (PAS domain)"/>
    <property type="match status" value="1"/>
</dbReference>
<dbReference type="InterPro" id="IPR001633">
    <property type="entry name" value="EAL_dom"/>
</dbReference>
<dbReference type="Gene3D" id="3.20.20.450">
    <property type="entry name" value="EAL domain"/>
    <property type="match status" value="1"/>
</dbReference>
<dbReference type="InterPro" id="IPR035965">
    <property type="entry name" value="PAS-like_dom_sf"/>
</dbReference>
<sequence length="816" mass="94271">MVCGGFFMKRQLNMQEKNEWIISHLDQALEEGWIKHYHQPIVNTLTNTLVGTEVLARWEDPEMGMLYPGDFIPVLENNHLIYKLDIYTVRKMCATYAEVDWQKDVVLPFSFNLSRQDFIYCDIYEEIEAAVRKYDVPRDFVHIEITESMFTDPATQEKIRETVSLLRKTGYTVWMDDFGSGYSSLNFLKDFFVDELKLDRDFLTNFSQRSQDIITSVVDMAKKLGIHVLAEGVETKEQFDFLRKIGCEQVQGYYFGAPMPWEECLENCRRQGLVMSSRMQNTYLSQIGKVNFVTDSAISLVEMDFQKRQGYILYINDYYRETLQEIGADQIPRVFSFDDLNFSPFYSSLLNSFLRAQYSEKEEAFTAVHGKNPVRFIVEKIGHKEGKAAFKLTLISVISARDSEEQVLLNKINQHLYPLYGSMRLFNTVTNQYKEIGTSSSDKSYSKIRTSVDGQRSLAIKLWAEENVFVDDRQRFINFIDFNTLDERIKGRAFLTDIFRVKQKNGDYQMTKYNIITMSDFSEHTYLFYRDDIAPESRLHFKETEVELSNIVHDIWSSALIESDLRIFWKDTERRFLGASQSFLDFYGLKSVAEIIGKTDEELQMNILNEPFRMEEDKVLREGKTSTDVIGTTTVKGQLYDIRASKFPIYHEGKIIGLVGYFIDTSSGKNNAKFVNEKMKIMNVNGLLETILNFETNRVETGQDYALANISITNYQRHLATYNKQIDTNLLRTIAQRISEKLSLGQVLGHTTGANFVLIYPCKDMAQANEVLKKIAQVIQDIHEIDGTPCTLFTESNVTLSTDTTGVAAMVSHLKI</sequence>